<proteinExistence type="predicted"/>
<dbReference type="Gene3D" id="1.10.1070.11">
    <property type="entry name" value="Phosphatidylinositol 3-/4-kinase, catalytic domain"/>
    <property type="match status" value="1"/>
</dbReference>
<dbReference type="InterPro" id="IPR016024">
    <property type="entry name" value="ARM-type_fold"/>
</dbReference>
<organism evidence="4">
    <name type="scientific">Mimivirus LCMiAC01</name>
    <dbReference type="NCBI Taxonomy" id="2506608"/>
    <lineage>
        <taxon>Viruses</taxon>
        <taxon>Varidnaviria</taxon>
        <taxon>Bamfordvirae</taxon>
        <taxon>Nucleocytoviricota</taxon>
        <taxon>Megaviricetes</taxon>
        <taxon>Imitervirales</taxon>
        <taxon>Mimiviridae</taxon>
        <taxon>Klosneuvirinae</taxon>
    </lineage>
</organism>
<dbReference type="InterPro" id="IPR015433">
    <property type="entry name" value="PI3/4_kinase"/>
</dbReference>
<evidence type="ECO:0000259" key="3">
    <source>
        <dbReference type="PROSITE" id="PS50290"/>
    </source>
</evidence>
<dbReference type="Pfam" id="PF00454">
    <property type="entry name" value="PI3_PI4_kinase"/>
    <property type="match status" value="1"/>
</dbReference>
<dbReference type="InterPro" id="IPR018936">
    <property type="entry name" value="PI3/4_kinase_CS"/>
</dbReference>
<dbReference type="InterPro" id="IPR011009">
    <property type="entry name" value="Kinase-like_dom_sf"/>
</dbReference>
<evidence type="ECO:0000256" key="2">
    <source>
        <dbReference type="ARBA" id="ARBA00022777"/>
    </source>
</evidence>
<dbReference type="PANTHER" id="PTHR10048:SF7">
    <property type="entry name" value="PHOSPHATIDYLINOSITOL 3-KINASE CATALYTIC SUBUNIT TYPE 3"/>
    <property type="match status" value="1"/>
</dbReference>
<dbReference type="Gene3D" id="1.25.40.70">
    <property type="entry name" value="Phosphatidylinositol 3-kinase, accessory domain (PIK)"/>
    <property type="match status" value="1"/>
</dbReference>
<dbReference type="GO" id="GO:0034271">
    <property type="term" value="C:phosphatidylinositol 3-kinase complex, class III, type I"/>
    <property type="evidence" value="ECO:0007669"/>
    <property type="project" value="TreeGrafter"/>
</dbReference>
<dbReference type="GO" id="GO:0006897">
    <property type="term" value="P:endocytosis"/>
    <property type="evidence" value="ECO:0007669"/>
    <property type="project" value="TreeGrafter"/>
</dbReference>
<dbReference type="InterPro" id="IPR042236">
    <property type="entry name" value="PI3K_accessory_sf"/>
</dbReference>
<evidence type="ECO:0000256" key="1">
    <source>
        <dbReference type="ARBA" id="ARBA00022679"/>
    </source>
</evidence>
<dbReference type="InterPro" id="IPR000403">
    <property type="entry name" value="PI3/4_kinase_cat_dom"/>
</dbReference>
<dbReference type="SMART" id="SM00146">
    <property type="entry name" value="PI3Kc"/>
    <property type="match status" value="1"/>
</dbReference>
<evidence type="ECO:0000313" key="4">
    <source>
        <dbReference type="EMBL" id="QBK88585.1"/>
    </source>
</evidence>
<dbReference type="GO" id="GO:0034272">
    <property type="term" value="C:phosphatidylinositol 3-kinase complex, class III, type II"/>
    <property type="evidence" value="ECO:0007669"/>
    <property type="project" value="TreeGrafter"/>
</dbReference>
<dbReference type="GO" id="GO:0048015">
    <property type="term" value="P:phosphatidylinositol-mediated signaling"/>
    <property type="evidence" value="ECO:0007669"/>
    <property type="project" value="TreeGrafter"/>
</dbReference>
<reference evidence="4" key="1">
    <citation type="journal article" date="2019" name="MBio">
        <title>Virus Genomes from Deep Sea Sediments Expand the Ocean Megavirome and Support Independent Origins of Viral Gigantism.</title>
        <authorList>
            <person name="Backstrom D."/>
            <person name="Yutin N."/>
            <person name="Jorgensen S.L."/>
            <person name="Dharamshi J."/>
            <person name="Homa F."/>
            <person name="Zaremba-Niedwiedzka K."/>
            <person name="Spang A."/>
            <person name="Wolf Y.I."/>
            <person name="Koonin E.V."/>
            <person name="Ettema T.J."/>
        </authorList>
    </citation>
    <scope>NUCLEOTIDE SEQUENCE</scope>
</reference>
<dbReference type="GO" id="GO:0016303">
    <property type="term" value="F:1-phosphatidylinositol-3-kinase activity"/>
    <property type="evidence" value="ECO:0007669"/>
    <property type="project" value="TreeGrafter"/>
</dbReference>
<dbReference type="PANTHER" id="PTHR10048">
    <property type="entry name" value="PHOSPHATIDYLINOSITOL KINASE"/>
    <property type="match status" value="1"/>
</dbReference>
<accession>A0A481Z0I0</accession>
<keyword evidence="1" id="KW-0808">Transferase</keyword>
<dbReference type="CDD" id="cd09917">
    <property type="entry name" value="F-box_SF"/>
    <property type="match status" value="1"/>
</dbReference>
<keyword evidence="2 4" id="KW-0418">Kinase</keyword>
<dbReference type="PROSITE" id="PS00916">
    <property type="entry name" value="PI3_4_KINASE_2"/>
    <property type="match status" value="1"/>
</dbReference>
<dbReference type="SUPFAM" id="SSF56112">
    <property type="entry name" value="Protein kinase-like (PK-like)"/>
    <property type="match status" value="1"/>
</dbReference>
<protein>
    <submittedName>
        <fullName evidence="4">Phosphoinositide 3-kinase</fullName>
    </submittedName>
</protein>
<dbReference type="InterPro" id="IPR036940">
    <property type="entry name" value="PI3/4_kinase_cat_sf"/>
</dbReference>
<dbReference type="PROSITE" id="PS50290">
    <property type="entry name" value="PI3_4_KINASE_3"/>
    <property type="match status" value="1"/>
</dbReference>
<sequence length="618" mass="72581">MLIKRINSIKIWIQIFCFAGLDIKEIMVVRQVCKKWWFAANYYMSIFREIQYKLPNEKYSKLEKNLIWINAKYLGGHSKYISSLLKIATDDDINKVINIIKQPKKTRCRMMMCTRNCTEKLLPTDLINILVHCYRRNKMCNHRSKGFSRYRSSTSSTSLTYTTDKIKSIVLQNINCSDVEFKCYIPLLIYNIRYDNGILAKFLIKKCLSSYDILSNVYWEINLYRNGTKTIPIYNQFFANLLKEISKNEDMYIKIMESDSFVKLIDKIGTSICKNNMMPSECKNKFCLKHDIIYPIDTTKRIKKIHINKIITKSSISRPIIIPCTTTTNKITRLMYKRDNLRNDQIIINIINLMTIIVKRDIGLDLNVLTYNVLPLSNKSGIIEIMDNAETIYYIKEKMKMSILNFIMENNENKTIKDIRDGIIKSIAAYCVITYLMGVGDRHLDNIMVSKKGKIFHIDYGYILGNDTIFNNASIRLTPEMVDAIGGLGSRHYNYFKVICAKIFNCMRRNINIFMDMLLILPSISNIRLTEKEIMEQVYKRFIPGENDMSATLYIEQKLEENHLSYQFKDFCHYHSQEKTFNGLIDSFKLKVYNIWNKIYPSNTQSKNDKEEEGEENK</sequence>
<name>A0A481Z0I0_9VIRU</name>
<gene>
    <name evidence="4" type="ORF">LCMiAC01_02620</name>
</gene>
<dbReference type="Gene3D" id="3.30.1010.10">
    <property type="entry name" value="Phosphatidylinositol 3-kinase Catalytic Subunit, Chain A, domain 4"/>
    <property type="match status" value="1"/>
</dbReference>
<feature type="domain" description="PI3K/PI4K catalytic" evidence="3">
    <location>
        <begin position="306"/>
        <end position="567"/>
    </location>
</feature>
<dbReference type="SUPFAM" id="SSF48371">
    <property type="entry name" value="ARM repeat"/>
    <property type="match status" value="1"/>
</dbReference>
<dbReference type="EMBL" id="MK500392">
    <property type="protein sequence ID" value="QBK88585.1"/>
    <property type="molecule type" value="Genomic_DNA"/>
</dbReference>